<dbReference type="EMBL" id="JANCYW010000008">
    <property type="protein sequence ID" value="KAK4536320.1"/>
    <property type="molecule type" value="Genomic_DNA"/>
</dbReference>
<gene>
    <name evidence="12" type="ORF">CDCA_CDCA08G2345</name>
</gene>
<sequence>MSWRERAPVVHLRAETQSVKDLIEDLTGLKDLRRFAEDEHTAILLDVCPGEDSGLAGAVMMTEERERSLSPSTRDSNGGEASLSYRCWTGTGTAPREVCVASVVRGLVEEWRERGVLASNAMVAEAMQSLLFEGNSREDGEAAGNGETNGHASVSTSSSSAGKHSMPPSGGAYPRECLTGPGFVVCMGRVRGLARRCVAMARLAQPSAVSLFGAEDVSFVCVVLKPEGRELRAWKELLESANTLAAVFRDRTFFWIAMQVATEEEFRHELALFAERRRQLADVLFEMRTMGRSPPADTEVENVLAMTATRGRGQMRHRRRRQRDSSDDSDEEAETAASPATSPTRRHGPVPAWLPGLEPPGGLGRGIVEDVKRRWKWYRSDFTDGMTDRRSLLKYFSAVVSFYFMIVLPVVAFGMVDQYSTDRAFGVMEGLVTQAVGGCVFALFAGQPLVIISLTGPLTVYNLAIANWAKALNTPFLPFYAWTGIWTCILVIIPAVTNLSIYMKWVGRYTEEIFALLVSAVYAGEWVKHVVVENAFKESTVQYLLSMFLSIGTFLTAFGLLLIRRTFFLRPWLRELVSDFGAPVAVISWAALRYVFDNVSVPHLELPPESTRGYFPTTSGRSWFVPLGDLPVRHVFLAIVPAIFLALLFYVDQNISELLTNREENKLKKGGGYHLDLLLLALLTLFFSLLGLPFANGMLPHSPMHARALADTEVYHTHGHEYVRVLRARETRVTALVIHVLIFPLILFARGLLNYVATAVVYGYFLYLGITSVAGNQLWERTLFFFTQAERLPPLHYIRRVRMRRVHLFTAIQVALLVALWFVSQNFYLGDTPFDFGLLFPLVIIAMAPFRWLILPYIFTHRELAVLCEEKIQHIIVEGINV</sequence>
<feature type="transmembrane region" description="Helical" evidence="10">
    <location>
        <begin position="479"/>
        <end position="501"/>
    </location>
</feature>
<comment type="subcellular location">
    <subcellularLocation>
        <location evidence="1">Cell membrane</location>
        <topology evidence="1">Multi-pass membrane protein</topology>
    </subcellularLocation>
</comment>
<feature type="transmembrane region" description="Helical" evidence="10">
    <location>
        <begin position="836"/>
        <end position="854"/>
    </location>
</feature>
<feature type="transmembrane region" description="Helical" evidence="10">
    <location>
        <begin position="436"/>
        <end position="459"/>
    </location>
</feature>
<dbReference type="GO" id="GO:0006820">
    <property type="term" value="P:monoatomic anion transport"/>
    <property type="evidence" value="ECO:0007669"/>
    <property type="project" value="InterPro"/>
</dbReference>
<evidence type="ECO:0000256" key="2">
    <source>
        <dbReference type="ARBA" id="ARBA00010993"/>
    </source>
</evidence>
<evidence type="ECO:0000256" key="8">
    <source>
        <dbReference type="ARBA" id="ARBA00023136"/>
    </source>
</evidence>
<evidence type="ECO:0000256" key="9">
    <source>
        <dbReference type="SAM" id="MobiDB-lite"/>
    </source>
</evidence>
<dbReference type="PRINTS" id="PR01231">
    <property type="entry name" value="HCO3TRNSPORT"/>
</dbReference>
<keyword evidence="13" id="KW-1185">Reference proteome</keyword>
<feature type="transmembrane region" description="Helical" evidence="10">
    <location>
        <begin position="513"/>
        <end position="531"/>
    </location>
</feature>
<feature type="compositionally biased region" description="Basic residues" evidence="9">
    <location>
        <begin position="313"/>
        <end position="322"/>
    </location>
</feature>
<proteinExistence type="inferred from homology"/>
<evidence type="ECO:0000256" key="1">
    <source>
        <dbReference type="ARBA" id="ARBA00004651"/>
    </source>
</evidence>
<name>A0AAV9IW24_CYACA</name>
<dbReference type="GO" id="GO:0050801">
    <property type="term" value="P:monoatomic ion homeostasis"/>
    <property type="evidence" value="ECO:0007669"/>
    <property type="project" value="TreeGrafter"/>
</dbReference>
<evidence type="ECO:0000256" key="10">
    <source>
        <dbReference type="SAM" id="Phobius"/>
    </source>
</evidence>
<keyword evidence="4" id="KW-1003">Cell membrane</keyword>
<reference evidence="12 13" key="1">
    <citation type="submission" date="2022-07" db="EMBL/GenBank/DDBJ databases">
        <title>Genome-wide signatures of adaptation to extreme environments.</title>
        <authorList>
            <person name="Cho C.H."/>
            <person name="Yoon H.S."/>
        </authorList>
    </citation>
    <scope>NUCLEOTIDE SEQUENCE [LARGE SCALE GENOMIC DNA]</scope>
    <source>
        <strain evidence="12 13">DBV 063 E5</strain>
    </source>
</reference>
<dbReference type="GO" id="GO:0005886">
    <property type="term" value="C:plasma membrane"/>
    <property type="evidence" value="ECO:0007669"/>
    <property type="project" value="UniProtKB-SubCell"/>
</dbReference>
<feature type="transmembrane region" description="Helical" evidence="10">
    <location>
        <begin position="630"/>
        <end position="651"/>
    </location>
</feature>
<keyword evidence="7" id="KW-0406">Ion transport</keyword>
<evidence type="ECO:0000256" key="4">
    <source>
        <dbReference type="ARBA" id="ARBA00022475"/>
    </source>
</evidence>
<evidence type="ECO:0000313" key="12">
    <source>
        <dbReference type="EMBL" id="KAK4536320.1"/>
    </source>
</evidence>
<keyword evidence="8 10" id="KW-0472">Membrane</keyword>
<feature type="region of interest" description="Disordered" evidence="9">
    <location>
        <begin position="307"/>
        <end position="358"/>
    </location>
</feature>
<keyword evidence="3" id="KW-0813">Transport</keyword>
<evidence type="ECO:0000256" key="7">
    <source>
        <dbReference type="ARBA" id="ARBA00023065"/>
    </source>
</evidence>
<evidence type="ECO:0000259" key="11">
    <source>
        <dbReference type="Pfam" id="PF00955"/>
    </source>
</evidence>
<comment type="similarity">
    <text evidence="2">Belongs to the anion exchanger (TC 2.A.31) family.</text>
</comment>
<dbReference type="AlphaFoldDB" id="A0AAV9IW24"/>
<accession>A0AAV9IW24</accession>
<evidence type="ECO:0000313" key="13">
    <source>
        <dbReference type="Proteomes" id="UP001301350"/>
    </source>
</evidence>
<dbReference type="InterPro" id="IPR011531">
    <property type="entry name" value="HCO3_transpt-like_TM_dom"/>
</dbReference>
<feature type="domain" description="Bicarbonate transporter-like transmembrane" evidence="11">
    <location>
        <begin position="365"/>
        <end position="531"/>
    </location>
</feature>
<dbReference type="Pfam" id="PF00955">
    <property type="entry name" value="HCO3_cotransp"/>
    <property type="match status" value="2"/>
</dbReference>
<keyword evidence="5 10" id="KW-0812">Transmembrane</keyword>
<dbReference type="SUPFAM" id="SSF55804">
    <property type="entry name" value="Phoshotransferase/anion transport protein"/>
    <property type="match status" value="1"/>
</dbReference>
<dbReference type="InterPro" id="IPR016152">
    <property type="entry name" value="PTrfase/Anion_transptr"/>
</dbReference>
<comment type="caution">
    <text evidence="12">The sequence shown here is derived from an EMBL/GenBank/DDBJ whole genome shotgun (WGS) entry which is preliminary data.</text>
</comment>
<feature type="region of interest" description="Disordered" evidence="9">
    <location>
        <begin position="137"/>
        <end position="170"/>
    </location>
</feature>
<evidence type="ECO:0000256" key="5">
    <source>
        <dbReference type="ARBA" id="ARBA00022692"/>
    </source>
</evidence>
<feature type="transmembrane region" description="Helical" evidence="10">
    <location>
        <begin position="671"/>
        <end position="695"/>
    </location>
</feature>
<dbReference type="Gene3D" id="1.10.287.570">
    <property type="entry name" value="Helical hairpin bin"/>
    <property type="match status" value="1"/>
</dbReference>
<dbReference type="GO" id="GO:0005452">
    <property type="term" value="F:solute:inorganic anion antiporter activity"/>
    <property type="evidence" value="ECO:0007669"/>
    <property type="project" value="InterPro"/>
</dbReference>
<dbReference type="PANTHER" id="PTHR11453:SF127">
    <property type="entry name" value="SOLUTE CARRIER FAMILY 4 MEMBER 11"/>
    <property type="match status" value="1"/>
</dbReference>
<feature type="transmembrane region" description="Helical" evidence="10">
    <location>
        <begin position="806"/>
        <end position="824"/>
    </location>
</feature>
<dbReference type="PANTHER" id="PTHR11453">
    <property type="entry name" value="ANION EXCHANGE PROTEIN"/>
    <property type="match status" value="1"/>
</dbReference>
<feature type="domain" description="Bicarbonate transporter-like transmembrane" evidence="11">
    <location>
        <begin position="542"/>
        <end position="870"/>
    </location>
</feature>
<organism evidence="12 13">
    <name type="scientific">Cyanidium caldarium</name>
    <name type="common">Red alga</name>
    <dbReference type="NCBI Taxonomy" id="2771"/>
    <lineage>
        <taxon>Eukaryota</taxon>
        <taxon>Rhodophyta</taxon>
        <taxon>Bangiophyceae</taxon>
        <taxon>Cyanidiales</taxon>
        <taxon>Cyanidiaceae</taxon>
        <taxon>Cyanidium</taxon>
    </lineage>
</organism>
<evidence type="ECO:0000256" key="6">
    <source>
        <dbReference type="ARBA" id="ARBA00022989"/>
    </source>
</evidence>
<dbReference type="Proteomes" id="UP001301350">
    <property type="component" value="Unassembled WGS sequence"/>
</dbReference>
<feature type="transmembrane region" description="Helical" evidence="10">
    <location>
        <begin position="543"/>
        <end position="563"/>
    </location>
</feature>
<feature type="transmembrane region" description="Helical" evidence="10">
    <location>
        <begin position="395"/>
        <end position="416"/>
    </location>
</feature>
<protein>
    <recommendedName>
        <fullName evidence="11">Bicarbonate transporter-like transmembrane domain-containing protein</fullName>
    </recommendedName>
</protein>
<keyword evidence="6 10" id="KW-1133">Transmembrane helix</keyword>
<dbReference type="InterPro" id="IPR003020">
    <property type="entry name" value="HCO3_transpt_euk"/>
</dbReference>
<evidence type="ECO:0000256" key="3">
    <source>
        <dbReference type="ARBA" id="ARBA00022448"/>
    </source>
</evidence>